<evidence type="ECO:0000313" key="2">
    <source>
        <dbReference type="Proteomes" id="UP000186230"/>
    </source>
</evidence>
<gene>
    <name evidence="1" type="ORF">GRFL_2522</name>
</gene>
<organism evidence="1 2">
    <name type="scientific">Christiangramia flava JLT2011</name>
    <dbReference type="NCBI Taxonomy" id="1229726"/>
    <lineage>
        <taxon>Bacteria</taxon>
        <taxon>Pseudomonadati</taxon>
        <taxon>Bacteroidota</taxon>
        <taxon>Flavobacteriia</taxon>
        <taxon>Flavobacteriales</taxon>
        <taxon>Flavobacteriaceae</taxon>
        <taxon>Christiangramia</taxon>
    </lineage>
</organism>
<dbReference type="Proteomes" id="UP000186230">
    <property type="component" value="Chromosome"/>
</dbReference>
<keyword evidence="2" id="KW-1185">Reference proteome</keyword>
<dbReference type="AlphaFoldDB" id="A0A1L7I6N4"/>
<accession>A0A1L7I6N4</accession>
<evidence type="ECO:0000313" key="1">
    <source>
        <dbReference type="EMBL" id="APU69246.1"/>
    </source>
</evidence>
<name>A0A1L7I6N4_9FLAO</name>
<reference evidence="1 2" key="1">
    <citation type="submission" date="2016-07" db="EMBL/GenBank/DDBJ databases">
        <title>Multi-omics approach to identify versatile polysaccharide utilization systems of a marine flavobacterium Gramella flava.</title>
        <authorList>
            <person name="Tang K."/>
        </authorList>
    </citation>
    <scope>NUCLEOTIDE SEQUENCE [LARGE SCALE GENOMIC DNA]</scope>
    <source>
        <strain evidence="1 2">JLT2011</strain>
    </source>
</reference>
<dbReference type="KEGG" id="gfl:GRFL_2522"/>
<protein>
    <submittedName>
        <fullName evidence="1">Uncharacterized protein</fullName>
    </submittedName>
</protein>
<dbReference type="EMBL" id="CP016359">
    <property type="protein sequence ID" value="APU69246.1"/>
    <property type="molecule type" value="Genomic_DNA"/>
</dbReference>
<sequence length="43" mass="5137">MFRSTTTKVAFCYRIPYNKLIFEKIVQFYAGETHVQKETVFSN</sequence>
<proteinExistence type="predicted"/>